<reference evidence="1 2" key="1">
    <citation type="submission" date="2019-01" db="EMBL/GenBank/DDBJ databases">
        <title>Genome sequencing of strain FW100M-2.</title>
        <authorList>
            <person name="Heo J."/>
            <person name="Kim S.-J."/>
            <person name="Kim J.-S."/>
            <person name="Hong S.-B."/>
            <person name="Kwon S.-W."/>
        </authorList>
    </citation>
    <scope>NUCLEOTIDE SEQUENCE [LARGE SCALE GENOMIC DNA]</scope>
    <source>
        <strain evidence="1 2">FW100M-2</strain>
    </source>
</reference>
<dbReference type="Proteomes" id="UP000293568">
    <property type="component" value="Chromosome"/>
</dbReference>
<dbReference type="OrthoDB" id="32510at2"/>
<dbReference type="SUPFAM" id="SSF46785">
    <property type="entry name" value="Winged helix' DNA-binding domain"/>
    <property type="match status" value="1"/>
</dbReference>
<accession>A0A4P6EU71</accession>
<dbReference type="PANTHER" id="PTHR33221:SF15">
    <property type="entry name" value="HTH-TYPE TRANSCRIPTIONAL REGULATOR YWGB-RELATED"/>
    <property type="match status" value="1"/>
</dbReference>
<name>A0A4P6EU71_9BACL</name>
<dbReference type="GO" id="GO:0003700">
    <property type="term" value="F:DNA-binding transcription factor activity"/>
    <property type="evidence" value="ECO:0007669"/>
    <property type="project" value="TreeGrafter"/>
</dbReference>
<keyword evidence="2" id="KW-1185">Reference proteome</keyword>
<dbReference type="KEGG" id="pprt:ET464_08780"/>
<dbReference type="InterPro" id="IPR036388">
    <property type="entry name" value="WH-like_DNA-bd_sf"/>
</dbReference>
<dbReference type="InterPro" id="IPR000944">
    <property type="entry name" value="Tscrpt_reg_Rrf2"/>
</dbReference>
<dbReference type="Pfam" id="PF02082">
    <property type="entry name" value="Rrf2"/>
    <property type="match status" value="1"/>
</dbReference>
<dbReference type="EMBL" id="CP035492">
    <property type="protein sequence ID" value="QAY66492.1"/>
    <property type="molecule type" value="Genomic_DNA"/>
</dbReference>
<organism evidence="1 2">
    <name type="scientific">Paenibacillus protaetiae</name>
    <dbReference type="NCBI Taxonomy" id="2509456"/>
    <lineage>
        <taxon>Bacteria</taxon>
        <taxon>Bacillati</taxon>
        <taxon>Bacillota</taxon>
        <taxon>Bacilli</taxon>
        <taxon>Bacillales</taxon>
        <taxon>Paenibacillaceae</taxon>
        <taxon>Paenibacillus</taxon>
    </lineage>
</organism>
<dbReference type="RefSeq" id="WP_129440134.1">
    <property type="nucleotide sequence ID" value="NZ_CP035492.1"/>
</dbReference>
<dbReference type="Gene3D" id="1.10.10.10">
    <property type="entry name" value="Winged helix-like DNA-binding domain superfamily/Winged helix DNA-binding domain"/>
    <property type="match status" value="1"/>
</dbReference>
<sequence>MAQLKRFKYGFQALLVLSSSPELRSSTEIAERINCEPTALRKILAQMADASIVEVRQGRTGGYQLAKQPDQITLFEVYTSLHEVDLLQDPFTDKAAAYTFGGDKMLNSFSRLFEEINEQVKKVLGQHTVAEFLEGG</sequence>
<proteinExistence type="predicted"/>
<protein>
    <submittedName>
        <fullName evidence="1">Transcriptional regulator</fullName>
    </submittedName>
</protein>
<evidence type="ECO:0000313" key="2">
    <source>
        <dbReference type="Proteomes" id="UP000293568"/>
    </source>
</evidence>
<gene>
    <name evidence="1" type="ORF">ET464_08780</name>
</gene>
<dbReference type="GO" id="GO:0005829">
    <property type="term" value="C:cytosol"/>
    <property type="evidence" value="ECO:0007669"/>
    <property type="project" value="TreeGrafter"/>
</dbReference>
<dbReference type="AlphaFoldDB" id="A0A4P6EU71"/>
<evidence type="ECO:0000313" key="1">
    <source>
        <dbReference type="EMBL" id="QAY66492.1"/>
    </source>
</evidence>
<dbReference type="PROSITE" id="PS51197">
    <property type="entry name" value="HTH_RRF2_2"/>
    <property type="match status" value="1"/>
</dbReference>
<dbReference type="InterPro" id="IPR036390">
    <property type="entry name" value="WH_DNA-bd_sf"/>
</dbReference>
<dbReference type="PANTHER" id="PTHR33221">
    <property type="entry name" value="WINGED HELIX-TURN-HELIX TRANSCRIPTIONAL REGULATOR, RRF2 FAMILY"/>
    <property type="match status" value="1"/>
</dbReference>